<evidence type="ECO:0000259" key="9">
    <source>
        <dbReference type="PROSITE" id="PS50011"/>
    </source>
</evidence>
<keyword evidence="2" id="KW-0433">Leucine-rich repeat</keyword>
<dbReference type="InterPro" id="IPR050647">
    <property type="entry name" value="Plant_LRR-RLKs"/>
</dbReference>
<sequence length="775" mass="85473">MLIAHTHQLQSSQTQVLLQLRKQLEYPPQLEIWNVHGVDFCSLPPSPTVNTTCENNFITELKLAGNKVLKGGYFEGFAVPNKSLSQNFSMDSFVSTLARLTSLKVVHLVSLGMWGPLPDKIHRLSSLEHLDFSSNFLYGSVPPRISAMVRLQTLVLDDNFFNGTVPNWFDALQNLTVLSLRNNRLGGEFPSSVNSVNTLSEVILSGNEIDGKLPDLSRLRNLHVLNLSGNKLSSSLPALPKGLVMAFLNKNSFSGQVPKEYSQLNHLQYLDVSYNTLTGVPPSGLFSLPNISYLSFASNMLSGLLPHDVDCSSKLGFVDLSNNRLRGSLPTCLNSKSGELIVHSGGNCLSVNSQHQHAQSYCLEIHEARKSGSGGKNAGVTVGVIGGGVVALVVLASAFLILVKRYCSRGMSEQHLLHKPGLNNSDAGFSSEILTSARFISEAAKINAQSLPPCRSFSFEELKVASNNFNETSLLGEGSYGKLYRGRLDNGMQIAIRCLPSKKYSIRNLRLRLDLLAKLRHPHLVCLLGHCIDGGVRHDPRIDKVFLIFEYVPDGNFQALLSGNNPAKVLSWSKRLAALIGVARAVHFLHTGIIPGFFNNRLKTNNILLNEHGMAKLSDYGLSVISGKIDKDEGEAEGRRSSQRRIFEDDAYSFGFIILESFIGPSIESRREAFLLNEMRNKRHRQGSSLDFLVLLESLNTKSGNQRALLNSQDGWQRMVDPFILTTSSRESLSIVISIAKKCMSFDGSRPSFEDILWNLQYAAQVQATADDEQK</sequence>
<dbReference type="Gene3D" id="1.10.510.10">
    <property type="entry name" value="Transferase(Phosphotransferase) domain 1"/>
    <property type="match status" value="1"/>
</dbReference>
<evidence type="ECO:0000256" key="6">
    <source>
        <dbReference type="ARBA" id="ARBA00023136"/>
    </source>
</evidence>
<dbReference type="InterPro" id="IPR001611">
    <property type="entry name" value="Leu-rich_rpt"/>
</dbReference>
<dbReference type="SMART" id="SM00369">
    <property type="entry name" value="LRR_TYP"/>
    <property type="match status" value="4"/>
</dbReference>
<dbReference type="InterPro" id="IPR032675">
    <property type="entry name" value="LRR_dom_sf"/>
</dbReference>
<dbReference type="GO" id="GO:0004672">
    <property type="term" value="F:protein kinase activity"/>
    <property type="evidence" value="ECO:0007669"/>
    <property type="project" value="InterPro"/>
</dbReference>
<evidence type="ECO:0000256" key="2">
    <source>
        <dbReference type="ARBA" id="ARBA00022614"/>
    </source>
</evidence>
<dbReference type="Gene3D" id="3.80.10.10">
    <property type="entry name" value="Ribonuclease Inhibitor"/>
    <property type="match status" value="2"/>
</dbReference>
<evidence type="ECO:0000313" key="10">
    <source>
        <dbReference type="EMBL" id="KCW83178.1"/>
    </source>
</evidence>
<dbReference type="InParanoid" id="A0A059CXH8"/>
<dbReference type="PROSITE" id="PS50011">
    <property type="entry name" value="PROTEIN_KINASE_DOM"/>
    <property type="match status" value="1"/>
</dbReference>
<dbReference type="GO" id="GO:0005524">
    <property type="term" value="F:ATP binding"/>
    <property type="evidence" value="ECO:0007669"/>
    <property type="project" value="InterPro"/>
</dbReference>
<gene>
    <name evidence="10" type="ORF">EUGRSUZ_B00130</name>
</gene>
<feature type="transmembrane region" description="Helical" evidence="8">
    <location>
        <begin position="378"/>
        <end position="403"/>
    </location>
</feature>
<name>A0A059CXH8_EUCGR</name>
<comment type="subcellular location">
    <subcellularLocation>
        <location evidence="1">Membrane</location>
    </subcellularLocation>
</comment>
<dbReference type="Pfam" id="PF07714">
    <property type="entry name" value="PK_Tyr_Ser-Thr"/>
    <property type="match status" value="1"/>
</dbReference>
<evidence type="ECO:0000256" key="7">
    <source>
        <dbReference type="ARBA" id="ARBA00023180"/>
    </source>
</evidence>
<dbReference type="AlphaFoldDB" id="A0A059CXH8"/>
<dbReference type="InterPro" id="IPR001245">
    <property type="entry name" value="Ser-Thr/Tyr_kinase_cat_dom"/>
</dbReference>
<dbReference type="EMBL" id="KK198754">
    <property type="protein sequence ID" value="KCW83178.1"/>
    <property type="molecule type" value="Genomic_DNA"/>
</dbReference>
<dbReference type="FunFam" id="3.80.10.10:FF:000155">
    <property type="entry name" value="Putative inactive leucine-rich repeat receptor-like protein kinase"/>
    <property type="match status" value="1"/>
</dbReference>
<keyword evidence="4" id="KW-0677">Repeat</keyword>
<protein>
    <recommendedName>
        <fullName evidence="9">Protein kinase domain-containing protein</fullName>
    </recommendedName>
</protein>
<dbReference type="InterPro" id="IPR000719">
    <property type="entry name" value="Prot_kinase_dom"/>
</dbReference>
<dbReference type="SUPFAM" id="SSF56112">
    <property type="entry name" value="Protein kinase-like (PK-like)"/>
    <property type="match status" value="1"/>
</dbReference>
<dbReference type="GO" id="GO:0016020">
    <property type="term" value="C:membrane"/>
    <property type="evidence" value="ECO:0000318"/>
    <property type="project" value="GO_Central"/>
</dbReference>
<keyword evidence="3 8" id="KW-0812">Transmembrane</keyword>
<accession>A0A059CXH8</accession>
<evidence type="ECO:0000256" key="8">
    <source>
        <dbReference type="SAM" id="Phobius"/>
    </source>
</evidence>
<dbReference type="GO" id="GO:0033612">
    <property type="term" value="F:receptor serine/threonine kinase binding"/>
    <property type="evidence" value="ECO:0000318"/>
    <property type="project" value="GO_Central"/>
</dbReference>
<evidence type="ECO:0000256" key="5">
    <source>
        <dbReference type="ARBA" id="ARBA00022989"/>
    </source>
</evidence>
<evidence type="ECO:0000256" key="4">
    <source>
        <dbReference type="ARBA" id="ARBA00022737"/>
    </source>
</evidence>
<evidence type="ECO:0000256" key="1">
    <source>
        <dbReference type="ARBA" id="ARBA00004370"/>
    </source>
</evidence>
<dbReference type="PANTHER" id="PTHR48056">
    <property type="entry name" value="LRR RECEPTOR-LIKE SERINE/THREONINE-PROTEIN KINASE-RELATED"/>
    <property type="match status" value="1"/>
</dbReference>
<dbReference type="SUPFAM" id="SSF52058">
    <property type="entry name" value="L domain-like"/>
    <property type="match status" value="1"/>
</dbReference>
<dbReference type="FunFam" id="3.80.10.10:FF:000380">
    <property type="entry name" value="Putative inactive leucine-rich repeat receptor-like protein kinase"/>
    <property type="match status" value="1"/>
</dbReference>
<keyword evidence="5 8" id="KW-1133">Transmembrane helix</keyword>
<reference evidence="10" key="1">
    <citation type="submission" date="2013-07" db="EMBL/GenBank/DDBJ databases">
        <title>The genome of Eucalyptus grandis.</title>
        <authorList>
            <person name="Schmutz J."/>
            <person name="Hayes R."/>
            <person name="Myburg A."/>
            <person name="Tuskan G."/>
            <person name="Grattapaglia D."/>
            <person name="Rokhsar D.S."/>
        </authorList>
    </citation>
    <scope>NUCLEOTIDE SEQUENCE</scope>
    <source>
        <tissue evidence="10">Leaf extractions</tissue>
    </source>
</reference>
<dbReference type="InterPro" id="IPR011009">
    <property type="entry name" value="Kinase-like_dom_sf"/>
</dbReference>
<keyword evidence="6 8" id="KW-0472">Membrane</keyword>
<organism evidence="10">
    <name type="scientific">Eucalyptus grandis</name>
    <name type="common">Flooded gum</name>
    <dbReference type="NCBI Taxonomy" id="71139"/>
    <lineage>
        <taxon>Eukaryota</taxon>
        <taxon>Viridiplantae</taxon>
        <taxon>Streptophyta</taxon>
        <taxon>Embryophyta</taxon>
        <taxon>Tracheophyta</taxon>
        <taxon>Spermatophyta</taxon>
        <taxon>Magnoliopsida</taxon>
        <taxon>eudicotyledons</taxon>
        <taxon>Gunneridae</taxon>
        <taxon>Pentapetalae</taxon>
        <taxon>rosids</taxon>
        <taxon>malvids</taxon>
        <taxon>Myrtales</taxon>
        <taxon>Myrtaceae</taxon>
        <taxon>Myrtoideae</taxon>
        <taxon>Eucalypteae</taxon>
        <taxon>Eucalyptus</taxon>
    </lineage>
</organism>
<dbReference type="PANTHER" id="PTHR48056:SF61">
    <property type="entry name" value="PROTEIN KINASE DOMAIN-CONTAINING PROTEIN"/>
    <property type="match status" value="1"/>
</dbReference>
<keyword evidence="7" id="KW-0325">Glycoprotein</keyword>
<evidence type="ECO:0000256" key="3">
    <source>
        <dbReference type="ARBA" id="ARBA00022692"/>
    </source>
</evidence>
<dbReference type="InterPro" id="IPR003591">
    <property type="entry name" value="Leu-rich_rpt_typical-subtyp"/>
</dbReference>
<dbReference type="Pfam" id="PF13855">
    <property type="entry name" value="LRR_8"/>
    <property type="match status" value="2"/>
</dbReference>
<dbReference type="PROSITE" id="PS51450">
    <property type="entry name" value="LRR"/>
    <property type="match status" value="1"/>
</dbReference>
<proteinExistence type="predicted"/>
<dbReference type="Gramene" id="KCW83178">
    <property type="protein sequence ID" value="KCW83178"/>
    <property type="gene ID" value="EUGRSUZ_B00130"/>
</dbReference>
<dbReference type="OMA" id="FRFDHNF"/>
<feature type="domain" description="Protein kinase" evidence="9">
    <location>
        <begin position="469"/>
        <end position="724"/>
    </location>
</feature>
<feature type="transmembrane region" description="Helical" evidence="8">
    <location>
        <begin position="576"/>
        <end position="598"/>
    </location>
</feature>
<dbReference type="Gene3D" id="3.30.200.20">
    <property type="entry name" value="Phosphorylase Kinase, domain 1"/>
    <property type="match status" value="1"/>
</dbReference>
<dbReference type="Pfam" id="PF00560">
    <property type="entry name" value="LRR_1"/>
    <property type="match status" value="2"/>
</dbReference>